<dbReference type="Pfam" id="PF20560">
    <property type="entry name" value="MotA_N"/>
    <property type="match status" value="1"/>
</dbReference>
<sequence length="247" mass="26925">MDKLSFVGIVLASVAILGGFSLEGGEVLQLWHAPAFFIVMGGTLGAVMLQSPWAQFKQGMQLLLWVVRPPKMDFTDSIYRISEWGHAARLHGFLALEQVAFDEEQPLLKRGLNLLVDGTEADLLRDILDTELHLDNDRLQRASRVYDAMGGYSPTIGIVGAVLGLILALADISDPTALGQGISTAFVATIYGVGFANLLFIPVANKIRAILEEQLLYQAMLIEGLCSIARGENPRTVEQKLLAYKAD</sequence>
<evidence type="ECO:0000313" key="11">
    <source>
        <dbReference type="EMBL" id="MFC4656884.1"/>
    </source>
</evidence>
<keyword evidence="7" id="KW-0813">Transport</keyword>
<evidence type="ECO:0000256" key="5">
    <source>
        <dbReference type="ARBA" id="ARBA00022989"/>
    </source>
</evidence>
<dbReference type="InterPro" id="IPR046786">
    <property type="entry name" value="MotA_N"/>
</dbReference>
<organism evidence="11 12">
    <name type="scientific">Rheinheimera marina</name>
    <dbReference type="NCBI Taxonomy" id="1774958"/>
    <lineage>
        <taxon>Bacteria</taxon>
        <taxon>Pseudomonadati</taxon>
        <taxon>Pseudomonadota</taxon>
        <taxon>Gammaproteobacteria</taxon>
        <taxon>Chromatiales</taxon>
        <taxon>Chromatiaceae</taxon>
        <taxon>Rheinheimera</taxon>
    </lineage>
</organism>
<keyword evidence="11" id="KW-0966">Cell projection</keyword>
<reference evidence="12" key="1">
    <citation type="journal article" date="2019" name="Int. J. Syst. Evol. Microbiol.">
        <title>The Global Catalogue of Microorganisms (GCM) 10K type strain sequencing project: providing services to taxonomists for standard genome sequencing and annotation.</title>
        <authorList>
            <consortium name="The Broad Institute Genomics Platform"/>
            <consortium name="The Broad Institute Genome Sequencing Center for Infectious Disease"/>
            <person name="Wu L."/>
            <person name="Ma J."/>
        </authorList>
    </citation>
    <scope>NUCLEOTIDE SEQUENCE [LARGE SCALE GENOMIC DNA]</scope>
    <source>
        <strain evidence="12">DT28</strain>
    </source>
</reference>
<dbReference type="Proteomes" id="UP001595962">
    <property type="component" value="Unassembled WGS sequence"/>
</dbReference>
<dbReference type="InterPro" id="IPR002898">
    <property type="entry name" value="MotA_ExbB_proton_chnl"/>
</dbReference>
<evidence type="ECO:0000256" key="3">
    <source>
        <dbReference type="ARBA" id="ARBA00022692"/>
    </source>
</evidence>
<keyword evidence="6 8" id="KW-0472">Membrane</keyword>
<evidence type="ECO:0000256" key="1">
    <source>
        <dbReference type="ARBA" id="ARBA00004651"/>
    </source>
</evidence>
<proteinExistence type="inferred from homology"/>
<evidence type="ECO:0000313" key="12">
    <source>
        <dbReference type="Proteomes" id="UP001595962"/>
    </source>
</evidence>
<evidence type="ECO:0000256" key="4">
    <source>
        <dbReference type="ARBA" id="ARBA00022779"/>
    </source>
</evidence>
<evidence type="ECO:0000256" key="7">
    <source>
        <dbReference type="RuleBase" id="RU004057"/>
    </source>
</evidence>
<keyword evidence="4" id="KW-0283">Flagellar rotation</keyword>
<keyword evidence="11" id="KW-0282">Flagellum</keyword>
<comment type="similarity">
    <text evidence="7">Belongs to the exbB/tolQ family.</text>
</comment>
<evidence type="ECO:0000256" key="2">
    <source>
        <dbReference type="ARBA" id="ARBA00022475"/>
    </source>
</evidence>
<dbReference type="EMBL" id="JBHSGB010000017">
    <property type="protein sequence ID" value="MFC4656884.1"/>
    <property type="molecule type" value="Genomic_DNA"/>
</dbReference>
<keyword evidence="5 8" id="KW-1133">Transmembrane helix</keyword>
<dbReference type="InterPro" id="IPR047055">
    <property type="entry name" value="MotA-like"/>
</dbReference>
<feature type="domain" description="Motility protein A N-terminal" evidence="10">
    <location>
        <begin position="6"/>
        <end position="73"/>
    </location>
</feature>
<name>A0ABV9JRN4_9GAMM</name>
<feature type="transmembrane region" description="Helical" evidence="8">
    <location>
        <begin position="31"/>
        <end position="49"/>
    </location>
</feature>
<dbReference type="PANTHER" id="PTHR30433:SF3">
    <property type="entry name" value="MOTILITY PROTEIN A"/>
    <property type="match status" value="1"/>
</dbReference>
<comment type="subcellular location">
    <subcellularLocation>
        <location evidence="1">Cell membrane</location>
        <topology evidence="1">Multi-pass membrane protein</topology>
    </subcellularLocation>
    <subcellularLocation>
        <location evidence="7">Membrane</location>
        <topology evidence="7">Multi-pass membrane protein</topology>
    </subcellularLocation>
</comment>
<feature type="transmembrane region" description="Helical" evidence="8">
    <location>
        <begin position="148"/>
        <end position="170"/>
    </location>
</feature>
<keyword evidence="12" id="KW-1185">Reference proteome</keyword>
<feature type="domain" description="MotA/TolQ/ExbB proton channel" evidence="9">
    <location>
        <begin position="103"/>
        <end position="216"/>
    </location>
</feature>
<keyword evidence="7" id="KW-0653">Protein transport</keyword>
<dbReference type="PANTHER" id="PTHR30433">
    <property type="entry name" value="CHEMOTAXIS PROTEIN MOTA"/>
    <property type="match status" value="1"/>
</dbReference>
<keyword evidence="2" id="KW-1003">Cell membrane</keyword>
<evidence type="ECO:0000256" key="6">
    <source>
        <dbReference type="ARBA" id="ARBA00023136"/>
    </source>
</evidence>
<evidence type="ECO:0000256" key="8">
    <source>
        <dbReference type="SAM" id="Phobius"/>
    </source>
</evidence>
<dbReference type="NCBIfam" id="NF006583">
    <property type="entry name" value="PRK09109.1"/>
    <property type="match status" value="1"/>
</dbReference>
<dbReference type="Pfam" id="PF01618">
    <property type="entry name" value="MotA_ExbB"/>
    <property type="match status" value="1"/>
</dbReference>
<dbReference type="RefSeq" id="WP_377336374.1">
    <property type="nucleotide sequence ID" value="NZ_JBHSGB010000017.1"/>
</dbReference>
<keyword evidence="11" id="KW-0969">Cilium</keyword>
<comment type="caution">
    <text evidence="11">The sequence shown here is derived from an EMBL/GenBank/DDBJ whole genome shotgun (WGS) entry which is preliminary data.</text>
</comment>
<protein>
    <submittedName>
        <fullName evidence="11">Flagellar motor protein</fullName>
    </submittedName>
</protein>
<evidence type="ECO:0000259" key="10">
    <source>
        <dbReference type="Pfam" id="PF20560"/>
    </source>
</evidence>
<feature type="transmembrane region" description="Helical" evidence="8">
    <location>
        <begin position="182"/>
        <end position="201"/>
    </location>
</feature>
<evidence type="ECO:0000259" key="9">
    <source>
        <dbReference type="Pfam" id="PF01618"/>
    </source>
</evidence>
<accession>A0ABV9JRN4</accession>
<gene>
    <name evidence="11" type="ORF">ACFO3I_17835</name>
</gene>
<keyword evidence="3 8" id="KW-0812">Transmembrane</keyword>